<evidence type="ECO:0000256" key="2">
    <source>
        <dbReference type="ARBA" id="ARBA00006991"/>
    </source>
</evidence>
<dbReference type="InterPro" id="IPR013087">
    <property type="entry name" value="Znf_C2H2_type"/>
</dbReference>
<sequence>MENTATFREASAPAASSPFLLLVSDKGGPRANCILQQPVSLSLIPLSNFHEIAKANLVSQTQEVIMQQLGMLPESQLKPESAGLMLNISTCNETSSTTSCITSSSIVPLPYPTQGSQPTAISKKVELECAKSGVKFSCDYSNCGKIFNSLNEVLAHKSTHKGLVCTHEGCGRVFTWPAHFKYHQLTHSGTRNYPCTVSDCDKSFYTAQRLQVHMRTHSGHKPFKCPEEQCQKRFTTAGNLRNHLRIHTGEKPFVCTVESCERRFAEYSSLKKHKLTHTGEKPYKCEVCGKVFSQSSSCKVHMKSHLAEKSEIENMNLDSKLHSDPKNNVVVEVLLQPSEESVEEYGDFDISESVIFSQSDTNQVITITTEQARGEHISVMQEAQSLLSRVEQESMKQNEDGDEDPNKDKDIMGGNVVVLSQPQEIDNITSYYGNTDTINREEVVYTSDLMQTELDHEEIAHGIPGSEISIQTIGEDDLNNENTLSHTSDSVKEMGIQMDPIMELDEDTDVSYKLKS</sequence>
<dbReference type="PANTHER" id="PTHR14003:SF19">
    <property type="entry name" value="YY2 TRANSCRIPTION FACTOR"/>
    <property type="match status" value="1"/>
</dbReference>
<keyword evidence="4" id="KW-0677">Repeat</keyword>
<keyword evidence="6" id="KW-0862">Zinc</keyword>
<dbReference type="PANTHER" id="PTHR14003">
    <property type="entry name" value="TRANSCRIPTIONAL REPRESSOR PROTEIN YY"/>
    <property type="match status" value="1"/>
</dbReference>
<keyword evidence="8" id="KW-0238">DNA-binding</keyword>
<dbReference type="GO" id="GO:0000785">
    <property type="term" value="C:chromatin"/>
    <property type="evidence" value="ECO:0007669"/>
    <property type="project" value="TreeGrafter"/>
</dbReference>
<evidence type="ECO:0000259" key="13">
    <source>
        <dbReference type="PROSITE" id="PS50157"/>
    </source>
</evidence>
<evidence type="ECO:0000256" key="6">
    <source>
        <dbReference type="ARBA" id="ARBA00022833"/>
    </source>
</evidence>
<feature type="region of interest" description="Disordered" evidence="12">
    <location>
        <begin position="389"/>
        <end position="410"/>
    </location>
</feature>
<evidence type="ECO:0000256" key="3">
    <source>
        <dbReference type="ARBA" id="ARBA00022723"/>
    </source>
</evidence>
<feature type="domain" description="C2H2-type" evidence="13">
    <location>
        <begin position="136"/>
        <end position="162"/>
    </location>
</feature>
<dbReference type="AlphaFoldDB" id="A0A291NZU8"/>
<dbReference type="Gene3D" id="3.30.160.60">
    <property type="entry name" value="Classic Zinc Finger"/>
    <property type="match status" value="5"/>
</dbReference>
<comment type="similarity">
    <text evidence="2">Belongs to the krueppel C2H2-type zinc-finger protein family.</text>
</comment>
<dbReference type="PROSITE" id="PS00028">
    <property type="entry name" value="ZINC_FINGER_C2H2_1"/>
    <property type="match status" value="6"/>
</dbReference>
<keyword evidence="3" id="KW-0479">Metal-binding</keyword>
<feature type="domain" description="C2H2-type" evidence="13">
    <location>
        <begin position="223"/>
        <end position="252"/>
    </location>
</feature>
<evidence type="ECO:0000256" key="8">
    <source>
        <dbReference type="ARBA" id="ARBA00023125"/>
    </source>
</evidence>
<evidence type="ECO:0000256" key="10">
    <source>
        <dbReference type="ARBA" id="ARBA00023242"/>
    </source>
</evidence>
<evidence type="ECO:0000256" key="11">
    <source>
        <dbReference type="PROSITE-ProRule" id="PRU00042"/>
    </source>
</evidence>
<dbReference type="FunFam" id="3.30.160.60:FF:000072">
    <property type="entry name" value="zinc finger protein 143 isoform X1"/>
    <property type="match status" value="2"/>
</dbReference>
<feature type="domain" description="C2H2-type" evidence="13">
    <location>
        <begin position="253"/>
        <end position="282"/>
    </location>
</feature>
<feature type="compositionally biased region" description="Basic and acidic residues" evidence="12">
    <location>
        <begin position="390"/>
        <end position="410"/>
    </location>
</feature>
<reference evidence="14" key="1">
    <citation type="submission" date="2016-11" db="EMBL/GenBank/DDBJ databases">
        <title>Characterization and its DNA-binding activity of metal-responsive-element-binding transcription factors from the freshwater pearl mussel, Hyriopsis schlegelii,.</title>
        <authorList>
            <person name="Wang C."/>
            <person name="Shu F."/>
            <person name="Hong Y."/>
            <person name="Wang J."/>
            <person name="Sheng J."/>
            <person name="Peng K."/>
            <person name="Wu D."/>
        </authorList>
    </citation>
    <scope>NUCLEOTIDE SEQUENCE</scope>
</reference>
<dbReference type="FunFam" id="3.30.160.60:FF:001506">
    <property type="entry name" value="Zinc finger protein"/>
    <property type="match status" value="1"/>
</dbReference>
<dbReference type="GO" id="GO:0031519">
    <property type="term" value="C:PcG protein complex"/>
    <property type="evidence" value="ECO:0007669"/>
    <property type="project" value="TreeGrafter"/>
</dbReference>
<keyword evidence="5 11" id="KW-0863">Zinc-finger</keyword>
<organism evidence="14">
    <name type="scientific">Sinohyriopsis schlegelii</name>
    <name type="common">Biwa pearly mussel</name>
    <name type="synonym">Hyriopsis schlegelii</name>
    <dbReference type="NCBI Taxonomy" id="2706150"/>
    <lineage>
        <taxon>Eukaryota</taxon>
        <taxon>Metazoa</taxon>
        <taxon>Spiralia</taxon>
        <taxon>Lophotrochozoa</taxon>
        <taxon>Mollusca</taxon>
        <taxon>Bivalvia</taxon>
        <taxon>Autobranchia</taxon>
        <taxon>Heteroconchia</taxon>
        <taxon>Palaeoheterodonta</taxon>
        <taxon>Unionida</taxon>
        <taxon>Unionoidea</taxon>
        <taxon>Unionidae</taxon>
        <taxon>Gonideinae</taxon>
        <taxon>Sinohyriopsis</taxon>
    </lineage>
</organism>
<evidence type="ECO:0000256" key="4">
    <source>
        <dbReference type="ARBA" id="ARBA00022737"/>
    </source>
</evidence>
<dbReference type="Pfam" id="PF00096">
    <property type="entry name" value="zf-C2H2"/>
    <property type="match status" value="3"/>
</dbReference>
<accession>A0A291NZU8</accession>
<feature type="domain" description="C2H2-type" evidence="13">
    <location>
        <begin position="283"/>
        <end position="310"/>
    </location>
</feature>
<proteinExistence type="evidence at transcript level"/>
<evidence type="ECO:0000256" key="9">
    <source>
        <dbReference type="ARBA" id="ARBA00023163"/>
    </source>
</evidence>
<keyword evidence="9" id="KW-0804">Transcription</keyword>
<dbReference type="GO" id="GO:0005667">
    <property type="term" value="C:transcription regulator complex"/>
    <property type="evidence" value="ECO:0007669"/>
    <property type="project" value="TreeGrafter"/>
</dbReference>
<comment type="subcellular location">
    <subcellularLocation>
        <location evidence="1">Nucleus</location>
    </subcellularLocation>
</comment>
<feature type="domain" description="C2H2-type" evidence="13">
    <location>
        <begin position="163"/>
        <end position="192"/>
    </location>
</feature>
<dbReference type="GO" id="GO:0000978">
    <property type="term" value="F:RNA polymerase II cis-regulatory region sequence-specific DNA binding"/>
    <property type="evidence" value="ECO:0007669"/>
    <property type="project" value="TreeGrafter"/>
</dbReference>
<dbReference type="PROSITE" id="PS50157">
    <property type="entry name" value="ZINC_FINGER_C2H2_2"/>
    <property type="match status" value="6"/>
</dbReference>
<protein>
    <submittedName>
        <fullName evidence="14">Metal response element-binding transcription factor-1</fullName>
    </submittedName>
</protein>
<gene>
    <name evidence="14" type="primary">mtf1</name>
</gene>
<dbReference type="GO" id="GO:0008270">
    <property type="term" value="F:zinc ion binding"/>
    <property type="evidence" value="ECO:0007669"/>
    <property type="project" value="UniProtKB-KW"/>
</dbReference>
<feature type="domain" description="C2H2-type" evidence="13">
    <location>
        <begin position="193"/>
        <end position="222"/>
    </location>
</feature>
<evidence type="ECO:0000256" key="12">
    <source>
        <dbReference type="SAM" id="MobiDB-lite"/>
    </source>
</evidence>
<dbReference type="FunFam" id="3.30.160.60:FF:000125">
    <property type="entry name" value="Putative zinc finger protein 143"/>
    <property type="match status" value="1"/>
</dbReference>
<evidence type="ECO:0000313" key="14">
    <source>
        <dbReference type="EMBL" id="ATJ26447.1"/>
    </source>
</evidence>
<dbReference type="InterPro" id="IPR036236">
    <property type="entry name" value="Znf_C2H2_sf"/>
</dbReference>
<evidence type="ECO:0000256" key="5">
    <source>
        <dbReference type="ARBA" id="ARBA00022771"/>
    </source>
</evidence>
<keyword evidence="7" id="KW-0805">Transcription regulation</keyword>
<dbReference type="SUPFAM" id="SSF57667">
    <property type="entry name" value="beta-beta-alpha zinc fingers"/>
    <property type="match status" value="3"/>
</dbReference>
<dbReference type="EMBL" id="KY211621">
    <property type="protein sequence ID" value="ATJ26447.1"/>
    <property type="molecule type" value="mRNA"/>
</dbReference>
<name>A0A291NZU8_SINSH</name>
<evidence type="ECO:0000256" key="1">
    <source>
        <dbReference type="ARBA" id="ARBA00004123"/>
    </source>
</evidence>
<dbReference type="GO" id="GO:0000981">
    <property type="term" value="F:DNA-binding transcription factor activity, RNA polymerase II-specific"/>
    <property type="evidence" value="ECO:0007669"/>
    <property type="project" value="TreeGrafter"/>
</dbReference>
<dbReference type="SMART" id="SM00355">
    <property type="entry name" value="ZnF_C2H2"/>
    <property type="match status" value="6"/>
</dbReference>
<evidence type="ECO:0000256" key="7">
    <source>
        <dbReference type="ARBA" id="ARBA00023015"/>
    </source>
</evidence>
<keyword evidence="10" id="KW-0539">Nucleus</keyword>